<keyword evidence="4" id="KW-1185">Reference proteome</keyword>
<reference evidence="3 4" key="1">
    <citation type="submission" date="2024-09" db="EMBL/GenBank/DDBJ databases">
        <authorList>
            <person name="Sun Q."/>
            <person name="Mori K."/>
        </authorList>
    </citation>
    <scope>NUCLEOTIDE SEQUENCE [LARGE SCALE GENOMIC DNA]</scope>
    <source>
        <strain evidence="3 4">JCM 13034</strain>
    </source>
</reference>
<keyword evidence="2" id="KW-0472">Membrane</keyword>
<gene>
    <name evidence="3" type="ORF">ACFFT3_11500</name>
</gene>
<feature type="region of interest" description="Disordered" evidence="1">
    <location>
        <begin position="69"/>
        <end position="89"/>
    </location>
</feature>
<accession>A0ABV5K1G6</accession>
<feature type="compositionally biased region" description="Polar residues" evidence="1">
    <location>
        <begin position="69"/>
        <end position="80"/>
    </location>
</feature>
<dbReference type="EMBL" id="JBHMDX010000009">
    <property type="protein sequence ID" value="MFB9272515.1"/>
    <property type="molecule type" value="Genomic_DNA"/>
</dbReference>
<feature type="transmembrane region" description="Helical" evidence="2">
    <location>
        <begin position="21"/>
        <end position="50"/>
    </location>
</feature>
<organism evidence="3 4">
    <name type="scientific">Lutibacter litoralis</name>
    <dbReference type="NCBI Taxonomy" id="321268"/>
    <lineage>
        <taxon>Bacteria</taxon>
        <taxon>Pseudomonadati</taxon>
        <taxon>Bacteroidota</taxon>
        <taxon>Flavobacteriia</taxon>
        <taxon>Flavobacteriales</taxon>
        <taxon>Flavobacteriaceae</taxon>
        <taxon>Lutibacter</taxon>
    </lineage>
</organism>
<evidence type="ECO:0000256" key="2">
    <source>
        <dbReference type="SAM" id="Phobius"/>
    </source>
</evidence>
<evidence type="ECO:0000256" key="1">
    <source>
        <dbReference type="SAM" id="MobiDB-lite"/>
    </source>
</evidence>
<protein>
    <submittedName>
        <fullName evidence="3">Uncharacterized protein</fullName>
    </submittedName>
</protein>
<sequence>MKITERYKRKTPSFFRKLRNIGIALATAGGVIIAAPISLPAIVVTVATYLTVAGTVATAVSQAVVSDNDTSASSVQASDQEQNEKISEK</sequence>
<keyword evidence="2" id="KW-0812">Transmembrane</keyword>
<dbReference type="RefSeq" id="WP_229714476.1">
    <property type="nucleotide sequence ID" value="NZ_BMNS01000013.1"/>
</dbReference>
<name>A0ABV5K1G6_9FLAO</name>
<keyword evidence="2" id="KW-1133">Transmembrane helix</keyword>
<evidence type="ECO:0000313" key="4">
    <source>
        <dbReference type="Proteomes" id="UP001589665"/>
    </source>
</evidence>
<dbReference type="Proteomes" id="UP001589665">
    <property type="component" value="Unassembled WGS sequence"/>
</dbReference>
<evidence type="ECO:0000313" key="3">
    <source>
        <dbReference type="EMBL" id="MFB9272515.1"/>
    </source>
</evidence>
<proteinExistence type="predicted"/>
<comment type="caution">
    <text evidence="3">The sequence shown here is derived from an EMBL/GenBank/DDBJ whole genome shotgun (WGS) entry which is preliminary data.</text>
</comment>